<evidence type="ECO:0000256" key="2">
    <source>
        <dbReference type="ARBA" id="ARBA00022801"/>
    </source>
</evidence>
<dbReference type="Proteomes" id="UP001501521">
    <property type="component" value="Unassembled WGS sequence"/>
</dbReference>
<dbReference type="InterPro" id="IPR020583">
    <property type="entry name" value="Inositol_monoP_metal-BS"/>
</dbReference>
<dbReference type="InterPro" id="IPR000760">
    <property type="entry name" value="Inositol_monophosphatase-like"/>
</dbReference>
<dbReference type="Gene3D" id="3.40.190.80">
    <property type="match status" value="1"/>
</dbReference>
<evidence type="ECO:0000313" key="4">
    <source>
        <dbReference type="EMBL" id="GAA4906482.1"/>
    </source>
</evidence>
<keyword evidence="5" id="KW-1185">Reference proteome</keyword>
<evidence type="ECO:0000256" key="1">
    <source>
        <dbReference type="ARBA" id="ARBA00022723"/>
    </source>
</evidence>
<sequence>MDTDGILGLLKETAAEIITPRFKVLADDDVNEKKPGDLVTIADHESEVHLTRLLKESFPGAIVVGEEAVFADPSLLKGLGNADHAFIIDPIDGTRNFVHGRKEHGVILAEVRGGVTTRGWIWQPQTSRAYVAERGAGVRLNGAPIVRQRHDRPPLGASSKRKLRGFDADGKLSPVVRSHFACCFDYPAVLHGDFDFMFYSSLHPWDHLAGSLMVVESGGISRTIDGMNYSLTSRSRGGLLVAGDTLSWMAAQQNWPIV</sequence>
<dbReference type="EMBL" id="BAABLV010000041">
    <property type="protein sequence ID" value="GAA4906482.1"/>
    <property type="molecule type" value="Genomic_DNA"/>
</dbReference>
<organism evidence="4 5">
    <name type="scientific">Tessaracoccus lubricantis</name>
    <dbReference type="NCBI Taxonomy" id="545543"/>
    <lineage>
        <taxon>Bacteria</taxon>
        <taxon>Bacillati</taxon>
        <taxon>Actinomycetota</taxon>
        <taxon>Actinomycetes</taxon>
        <taxon>Propionibacteriales</taxon>
        <taxon>Propionibacteriaceae</taxon>
        <taxon>Tessaracoccus</taxon>
    </lineage>
</organism>
<comment type="caution">
    <text evidence="4">The sequence shown here is derived from an EMBL/GenBank/DDBJ whole genome shotgun (WGS) entry which is preliminary data.</text>
</comment>
<dbReference type="PRINTS" id="PR00377">
    <property type="entry name" value="IMPHPHTASES"/>
</dbReference>
<proteinExistence type="predicted"/>
<gene>
    <name evidence="4" type="ORF">GCM10025789_27340</name>
</gene>
<reference evidence="5" key="1">
    <citation type="journal article" date="2019" name="Int. J. Syst. Evol. Microbiol.">
        <title>The Global Catalogue of Microorganisms (GCM) 10K type strain sequencing project: providing services to taxonomists for standard genome sequencing and annotation.</title>
        <authorList>
            <consortium name="The Broad Institute Genomics Platform"/>
            <consortium name="The Broad Institute Genome Sequencing Center for Infectious Disease"/>
            <person name="Wu L."/>
            <person name="Ma J."/>
        </authorList>
    </citation>
    <scope>NUCLEOTIDE SEQUENCE [LARGE SCALE GENOMIC DNA]</scope>
    <source>
        <strain evidence="5">JCM 19125</strain>
    </source>
</reference>
<accession>A0ABP9FNM6</accession>
<keyword evidence="1" id="KW-0479">Metal-binding</keyword>
<evidence type="ECO:0000313" key="5">
    <source>
        <dbReference type="Proteomes" id="UP001501521"/>
    </source>
</evidence>
<evidence type="ECO:0000256" key="3">
    <source>
        <dbReference type="ARBA" id="ARBA00022842"/>
    </source>
</evidence>
<protein>
    <submittedName>
        <fullName evidence="4">Inositol monophosphatase family protein</fullName>
    </submittedName>
</protein>
<dbReference type="Gene3D" id="3.30.540.10">
    <property type="entry name" value="Fructose-1,6-Bisphosphatase, subunit A, domain 1"/>
    <property type="match status" value="1"/>
</dbReference>
<dbReference type="PANTHER" id="PTHR20854:SF4">
    <property type="entry name" value="INOSITOL-1-MONOPHOSPHATASE-RELATED"/>
    <property type="match status" value="1"/>
</dbReference>
<name>A0ABP9FNM6_9ACTN</name>
<dbReference type="RefSeq" id="WP_345583823.1">
    <property type="nucleotide sequence ID" value="NZ_BAABLV010000041.1"/>
</dbReference>
<dbReference type="PANTHER" id="PTHR20854">
    <property type="entry name" value="INOSITOL MONOPHOSPHATASE"/>
    <property type="match status" value="1"/>
</dbReference>
<keyword evidence="3" id="KW-0460">Magnesium</keyword>
<dbReference type="PROSITE" id="PS00629">
    <property type="entry name" value="IMP_1"/>
    <property type="match status" value="1"/>
</dbReference>
<keyword evidence="2" id="KW-0378">Hydrolase</keyword>
<dbReference type="SUPFAM" id="SSF56655">
    <property type="entry name" value="Carbohydrate phosphatase"/>
    <property type="match status" value="1"/>
</dbReference>
<dbReference type="Pfam" id="PF00459">
    <property type="entry name" value="Inositol_P"/>
    <property type="match status" value="1"/>
</dbReference>
<dbReference type="CDD" id="cd01637">
    <property type="entry name" value="IMPase_like"/>
    <property type="match status" value="1"/>
</dbReference>